<dbReference type="GO" id="GO:0042765">
    <property type="term" value="C:GPI-anchor transamidase complex"/>
    <property type="evidence" value="ECO:0007669"/>
    <property type="project" value="InterPro"/>
</dbReference>
<dbReference type="UniPathway" id="UPA00196"/>
<evidence type="ECO:0000256" key="2">
    <source>
        <dbReference type="ARBA" id="ARBA00004687"/>
    </source>
</evidence>
<keyword evidence="4" id="KW-0337">GPI-anchor biosynthesis</keyword>
<evidence type="ECO:0000256" key="1">
    <source>
        <dbReference type="ARBA" id="ARBA00004477"/>
    </source>
</evidence>
<feature type="non-terminal residue" evidence="10">
    <location>
        <position position="97"/>
    </location>
</feature>
<dbReference type="GO" id="GO:0006506">
    <property type="term" value="P:GPI anchor biosynthetic process"/>
    <property type="evidence" value="ECO:0007669"/>
    <property type="project" value="UniProtKB-UniPathway"/>
</dbReference>
<keyword evidence="5" id="KW-0812">Transmembrane</keyword>
<dbReference type="Proteomes" id="UP000799118">
    <property type="component" value="Unassembled WGS sequence"/>
</dbReference>
<keyword evidence="9" id="KW-0325">Glycoprotein</keyword>
<name>A0A6A4I4S3_9AGAR</name>
<feature type="non-terminal residue" evidence="10">
    <location>
        <position position="1"/>
    </location>
</feature>
<gene>
    <name evidence="10" type="ORF">BT96DRAFT_760893</name>
</gene>
<dbReference type="GO" id="GO:0016255">
    <property type="term" value="P:attachment of GPI anchor to protein"/>
    <property type="evidence" value="ECO:0007669"/>
    <property type="project" value="InterPro"/>
</dbReference>
<comment type="pathway">
    <text evidence="2">Glycolipid biosynthesis; glycosylphosphatidylinositol-anchor biosynthesis.</text>
</comment>
<sequence length="97" mass="10515">LSPITSALGILHNFTINSQVQFHAPLAFEAALLADGTYDLMPENLMVFINSAEWTLSSSSSNDPVLHFVLFVPSAKRRPLTINPSSSSAFLIPQWGG</sequence>
<comment type="similarity">
    <text evidence="3">Belongs to the PIGS family.</text>
</comment>
<proteinExistence type="inferred from homology"/>
<dbReference type="InterPro" id="IPR019540">
    <property type="entry name" value="PtdIno-glycan_biosynth_class_S"/>
</dbReference>
<keyword evidence="11" id="KW-1185">Reference proteome</keyword>
<evidence type="ECO:0000256" key="8">
    <source>
        <dbReference type="ARBA" id="ARBA00023136"/>
    </source>
</evidence>
<keyword evidence="7" id="KW-1133">Transmembrane helix</keyword>
<dbReference type="EMBL" id="ML769419">
    <property type="protein sequence ID" value="KAE9404157.1"/>
    <property type="molecule type" value="Genomic_DNA"/>
</dbReference>
<dbReference type="PANTHER" id="PTHR21072:SF13">
    <property type="entry name" value="GPI TRANSAMIDASE COMPONENT PIG-S"/>
    <property type="match status" value="1"/>
</dbReference>
<dbReference type="PANTHER" id="PTHR21072">
    <property type="entry name" value="GPI TRANSAMIDASE COMPONENT PIG-S"/>
    <property type="match status" value="1"/>
</dbReference>
<protein>
    <submittedName>
        <fullName evidence="10">Uncharacterized protein</fullName>
    </submittedName>
</protein>
<reference evidence="10" key="1">
    <citation type="journal article" date="2019" name="Environ. Microbiol.">
        <title>Fungal ecological strategies reflected in gene transcription - a case study of two litter decomposers.</title>
        <authorList>
            <person name="Barbi F."/>
            <person name="Kohler A."/>
            <person name="Barry K."/>
            <person name="Baskaran P."/>
            <person name="Daum C."/>
            <person name="Fauchery L."/>
            <person name="Ihrmark K."/>
            <person name="Kuo A."/>
            <person name="LaButti K."/>
            <person name="Lipzen A."/>
            <person name="Morin E."/>
            <person name="Grigoriev I.V."/>
            <person name="Henrissat B."/>
            <person name="Lindahl B."/>
            <person name="Martin F."/>
        </authorList>
    </citation>
    <scope>NUCLEOTIDE SEQUENCE</scope>
    <source>
        <strain evidence="10">JB14</strain>
    </source>
</reference>
<comment type="subcellular location">
    <subcellularLocation>
        <location evidence="1">Endoplasmic reticulum membrane</location>
        <topology evidence="1">Multi-pass membrane protein</topology>
    </subcellularLocation>
</comment>
<evidence type="ECO:0000256" key="9">
    <source>
        <dbReference type="ARBA" id="ARBA00023180"/>
    </source>
</evidence>
<organism evidence="10 11">
    <name type="scientific">Gymnopus androsaceus JB14</name>
    <dbReference type="NCBI Taxonomy" id="1447944"/>
    <lineage>
        <taxon>Eukaryota</taxon>
        <taxon>Fungi</taxon>
        <taxon>Dikarya</taxon>
        <taxon>Basidiomycota</taxon>
        <taxon>Agaricomycotina</taxon>
        <taxon>Agaricomycetes</taxon>
        <taxon>Agaricomycetidae</taxon>
        <taxon>Agaricales</taxon>
        <taxon>Marasmiineae</taxon>
        <taxon>Omphalotaceae</taxon>
        <taxon>Gymnopus</taxon>
    </lineage>
</organism>
<dbReference type="AlphaFoldDB" id="A0A6A4I4S3"/>
<evidence type="ECO:0000256" key="5">
    <source>
        <dbReference type="ARBA" id="ARBA00022692"/>
    </source>
</evidence>
<evidence type="ECO:0000256" key="3">
    <source>
        <dbReference type="ARBA" id="ARBA00005316"/>
    </source>
</evidence>
<evidence type="ECO:0000256" key="7">
    <source>
        <dbReference type="ARBA" id="ARBA00022989"/>
    </source>
</evidence>
<dbReference type="OrthoDB" id="28748at2759"/>
<keyword evidence="6" id="KW-0256">Endoplasmic reticulum</keyword>
<dbReference type="Pfam" id="PF10510">
    <property type="entry name" value="PIG-S"/>
    <property type="match status" value="1"/>
</dbReference>
<keyword evidence="8" id="KW-0472">Membrane</keyword>
<accession>A0A6A4I4S3</accession>
<evidence type="ECO:0000313" key="11">
    <source>
        <dbReference type="Proteomes" id="UP000799118"/>
    </source>
</evidence>
<evidence type="ECO:0000256" key="6">
    <source>
        <dbReference type="ARBA" id="ARBA00022824"/>
    </source>
</evidence>
<evidence type="ECO:0000313" key="10">
    <source>
        <dbReference type="EMBL" id="KAE9404157.1"/>
    </source>
</evidence>
<evidence type="ECO:0000256" key="4">
    <source>
        <dbReference type="ARBA" id="ARBA00022502"/>
    </source>
</evidence>